<gene>
    <name evidence="2" type="ORF">OG477_40750</name>
</gene>
<dbReference type="GO" id="GO:0003723">
    <property type="term" value="F:RNA binding"/>
    <property type="evidence" value="ECO:0007669"/>
    <property type="project" value="InterPro"/>
</dbReference>
<dbReference type="Gene3D" id="1.10.10.10">
    <property type="entry name" value="Winged helix-like DNA-binding domain superfamily/Winged helix DNA-binding domain"/>
    <property type="match status" value="1"/>
</dbReference>
<reference evidence="2" key="1">
    <citation type="submission" date="2022-10" db="EMBL/GenBank/DDBJ databases">
        <title>The complete genomes of actinobacterial strains from the NBC collection.</title>
        <authorList>
            <person name="Joergensen T.S."/>
            <person name="Alvarez Arevalo M."/>
            <person name="Sterndorff E.B."/>
            <person name="Faurdal D."/>
            <person name="Vuksanovic O."/>
            <person name="Mourched A.-S."/>
            <person name="Charusanti P."/>
            <person name="Shaw S."/>
            <person name="Blin K."/>
            <person name="Weber T."/>
        </authorList>
    </citation>
    <scope>NUCLEOTIDE SEQUENCE</scope>
    <source>
        <strain evidence="2">NBC 00180</strain>
    </source>
</reference>
<evidence type="ECO:0000259" key="1">
    <source>
        <dbReference type="Pfam" id="PF03861"/>
    </source>
</evidence>
<accession>A0AAU1IC30</accession>
<protein>
    <submittedName>
        <fullName evidence="2">ANTAR domain-containing protein</fullName>
    </submittedName>
</protein>
<organism evidence="2">
    <name type="scientific">Streptomyces sp. NBC_00180</name>
    <dbReference type="NCBI Taxonomy" id="2903632"/>
    <lineage>
        <taxon>Bacteria</taxon>
        <taxon>Bacillati</taxon>
        <taxon>Actinomycetota</taxon>
        <taxon>Actinomycetes</taxon>
        <taxon>Kitasatosporales</taxon>
        <taxon>Streptomycetaceae</taxon>
        <taxon>Streptomyces</taxon>
    </lineage>
</organism>
<proteinExistence type="predicted"/>
<dbReference type="InterPro" id="IPR036388">
    <property type="entry name" value="WH-like_DNA-bd_sf"/>
</dbReference>
<sequence>MERLSADNQQLHQAVVSYAVVDQAIGVLTVGVLTVVGQVAPWDGFTVLREVSQHTNTRMSAVAEHIRAASPACCQHCLHCPGDVSIPVTSGAVVVADASSS</sequence>
<evidence type="ECO:0000313" key="2">
    <source>
        <dbReference type="EMBL" id="WTP91278.1"/>
    </source>
</evidence>
<dbReference type="AlphaFoldDB" id="A0AAU1IC30"/>
<dbReference type="InterPro" id="IPR005561">
    <property type="entry name" value="ANTAR"/>
</dbReference>
<feature type="domain" description="ANTAR" evidence="1">
    <location>
        <begin position="9"/>
        <end position="66"/>
    </location>
</feature>
<name>A0AAU1IC30_9ACTN</name>
<dbReference type="Pfam" id="PF03861">
    <property type="entry name" value="ANTAR"/>
    <property type="match status" value="1"/>
</dbReference>
<dbReference type="EMBL" id="CP108140">
    <property type="protein sequence ID" value="WTP91278.1"/>
    <property type="molecule type" value="Genomic_DNA"/>
</dbReference>